<reference evidence="3 4" key="1">
    <citation type="submission" date="2023-08" db="EMBL/GenBank/DDBJ databases">
        <title>Black Yeasts Isolated from many extreme environments.</title>
        <authorList>
            <person name="Coleine C."/>
            <person name="Stajich J.E."/>
            <person name="Selbmann L."/>
        </authorList>
    </citation>
    <scope>NUCLEOTIDE SEQUENCE [LARGE SCALE GENOMIC DNA]</scope>
    <source>
        <strain evidence="3 4">CCFEE 6328</strain>
    </source>
</reference>
<sequence>MLPTDFWGNAAKDQRQSFKGNATIVDHNSIAGENLLKAEDKVSELHVEITSLDDQVLHAHRERDEAQVRALRERIVALEQEKREAVDGRTEVSAELERVRSEYTPISETMTSFHHDTEDLEQDIETLQALVCEAQEQRERDTYISRYDDKCRELERLRESLRLRRTARYSHNNRRSSRGLTTSSCTVTSPSVSHLKQHSSGHESGMQHMNSTLSAAVDHSPAETPLEASVDA</sequence>
<feature type="coiled-coil region" evidence="1">
    <location>
        <begin position="35"/>
        <end position="88"/>
    </location>
</feature>
<dbReference type="EMBL" id="JAVRRF010000013">
    <property type="protein sequence ID" value="KAK5059121.1"/>
    <property type="molecule type" value="Genomic_DNA"/>
</dbReference>
<name>A0ABR0J8Q8_9EURO</name>
<gene>
    <name evidence="3" type="ORF">LTR69_006410</name>
</gene>
<evidence type="ECO:0000313" key="3">
    <source>
        <dbReference type="EMBL" id="KAK5059121.1"/>
    </source>
</evidence>
<comment type="caution">
    <text evidence="3">The sequence shown here is derived from an EMBL/GenBank/DDBJ whole genome shotgun (WGS) entry which is preliminary data.</text>
</comment>
<accession>A0ABR0J8Q8</accession>
<dbReference type="Gene3D" id="1.10.287.1490">
    <property type="match status" value="1"/>
</dbReference>
<feature type="coiled-coil region" evidence="1">
    <location>
        <begin position="120"/>
        <end position="164"/>
    </location>
</feature>
<evidence type="ECO:0000256" key="1">
    <source>
        <dbReference type="SAM" id="Coils"/>
    </source>
</evidence>
<keyword evidence="1" id="KW-0175">Coiled coil</keyword>
<feature type="compositionally biased region" description="Low complexity" evidence="2">
    <location>
        <begin position="181"/>
        <end position="193"/>
    </location>
</feature>
<evidence type="ECO:0000313" key="4">
    <source>
        <dbReference type="Proteomes" id="UP001345691"/>
    </source>
</evidence>
<dbReference type="Proteomes" id="UP001345691">
    <property type="component" value="Unassembled WGS sequence"/>
</dbReference>
<organism evidence="3 4">
    <name type="scientific">Exophiala sideris</name>
    <dbReference type="NCBI Taxonomy" id="1016849"/>
    <lineage>
        <taxon>Eukaryota</taxon>
        <taxon>Fungi</taxon>
        <taxon>Dikarya</taxon>
        <taxon>Ascomycota</taxon>
        <taxon>Pezizomycotina</taxon>
        <taxon>Eurotiomycetes</taxon>
        <taxon>Chaetothyriomycetidae</taxon>
        <taxon>Chaetothyriales</taxon>
        <taxon>Herpotrichiellaceae</taxon>
        <taxon>Exophiala</taxon>
    </lineage>
</organism>
<proteinExistence type="predicted"/>
<keyword evidence="4" id="KW-1185">Reference proteome</keyword>
<feature type="region of interest" description="Disordered" evidence="2">
    <location>
        <begin position="168"/>
        <end position="208"/>
    </location>
</feature>
<protein>
    <submittedName>
        <fullName evidence="3">Uncharacterized protein</fullName>
    </submittedName>
</protein>
<feature type="compositionally biased region" description="Basic residues" evidence="2">
    <location>
        <begin position="168"/>
        <end position="177"/>
    </location>
</feature>
<evidence type="ECO:0000256" key="2">
    <source>
        <dbReference type="SAM" id="MobiDB-lite"/>
    </source>
</evidence>